<organism evidence="1">
    <name type="scientific">Rhodotorula babjevae</name>
    <dbReference type="NCBI Taxonomy" id="86837"/>
    <lineage>
        <taxon>Eukaryota</taxon>
        <taxon>Fungi</taxon>
        <taxon>Dikarya</taxon>
        <taxon>Basidiomycota</taxon>
        <taxon>Pucciniomycotina</taxon>
        <taxon>Microbotryomycetes</taxon>
        <taxon>Sporidiobolales</taxon>
        <taxon>Sporidiobolaceae</taxon>
        <taxon>Rhodotorula</taxon>
    </lineage>
</organism>
<gene>
    <name evidence="1" type="primary">HD2</name>
</gene>
<dbReference type="AlphaFoldDB" id="E0YNP8"/>
<proteinExistence type="predicted"/>
<protein>
    <submittedName>
        <fullName evidence="1">Homeodomain transcription factor HD2</fullName>
    </submittedName>
</protein>
<reference evidence="1" key="1">
    <citation type="journal article" date="2010" name="PLoS Genet.">
        <title>A deviation from the bipolar-tetrapolar mating paradigm in an early diverged basidiomycete.</title>
        <authorList>
            <person name="Coelho M.A."/>
            <person name="Sampaio J.P."/>
            <person name="Goncalves P."/>
        </authorList>
    </citation>
    <scope>NUCLEOTIDE SEQUENCE</scope>
    <source>
        <strain evidence="1">PYCC 4777</strain>
    </source>
</reference>
<sequence>MYSTLAQVAAGADVLLRHPAFTQPDDRRPPFLPAALTAPPTFAPALGLRDSLIQLRCSDAAIEAVGDLFESARQQLAARFLASWAACVEELARTFGPDEEAACQLWQRAMSCTTTRRYDESIESMRNDLL</sequence>
<dbReference type="GO" id="GO:0003677">
    <property type="term" value="F:DNA binding"/>
    <property type="evidence" value="ECO:0007669"/>
    <property type="project" value="UniProtKB-KW"/>
</dbReference>
<dbReference type="EMBL" id="HM143855">
    <property type="protein sequence ID" value="ADM24766.1"/>
    <property type="molecule type" value="Genomic_DNA"/>
</dbReference>
<evidence type="ECO:0000313" key="1">
    <source>
        <dbReference type="EMBL" id="ADM24766.1"/>
    </source>
</evidence>
<feature type="non-terminal residue" evidence="1">
    <location>
        <position position="130"/>
    </location>
</feature>
<accession>E0YNP8</accession>
<keyword evidence="1" id="KW-0371">Homeobox</keyword>
<name>E0YNP8_9BASI</name>